<sequence length="1075" mass="113632">MKTSRLLNTTLALSVAAVALLSVPAGAQQPAPTAANAAPAAPRVPVRSGVHPDYSRLVFDWPREVAYTVEQAGASVSVRFPVAAQIDLAGVLRARPSRINGLTQASADGAVTVRFDIPAGAGIRHSRAGNRIVLDVLDRPPTGTQAAPAATPPSTTQTASSTAAPASAPAQGQQTGSRPVDPRSAREGAPLYQLRGNGIPAAAGGTAAPAPSVAAASGAPTPLVPPPAATPLAPPPPVAATPVPQQPVTAPPAVAPAAAAPPVPAPTVAAASVPAAPSEPVSAPVMLTFDPKVARTAAIFERAGFLYVLFGEPVPADTAPAIPPELQVAVEPVAVDGGGGYRLPMPAVVQAAVKRDGTAWQVVLSRTSEMDDAAVSSSSIQPKPDPDFALGSRLVIPAAEAERVIPFKDPVVGDTLFVIPLPLPGQHVQAPLRYTEAQFLPTLQGVVVRALDDRLSVQPVREGVEVTVPGGLRLSPPADVAAAIPPPPPPVEQEKLFDFKRWGQVPVKDYIKTRQARWDRLADLPEAEKTRGRLDIARFYLANGMGYEALGMLSRVQTLQPDVDRRAEFLAIRGIGRVLTGDFAGGLADLSNRQLADEPDAALWRAASLAGQGDYAGAHAGFQASKDLLDRYPEPFYTGLALAAADAALRVNQPEAAALTMDRVAKRGGETGNQAAAVQYFRGAVFRALGDHDKALSYFKQARDGRDRLYAMRAKRDYIDTALAAGKMDPKVAAKQMEEMRFAWRGDALELSNLRRIGEVHALAGDYPQAFDTMRQTISAFPDTAEAKEIAADMTRTFTDLFAKDGAAKMTPLEAMGLYEQYRELTPPGPEGDLIIRRLAERLVEIDLLDRAAQLLDHQVQYRLAGAEKAQVGTRLAGIRLLDGKPEEAVAALDKSTVPEITPELAEERKLLRARALSQIDKGAEAVQLLAADQSRLANLLRIDIAMRDKQWKAAAQALADVIGPPPAPGTTLDPQVSSLVVNRATALSLAGDNAGLDTLRRDFGPAMEKTKDATFFRLLTRPEESAGLADANTIRQRITEIDLFRSFLDNYRTARQEAATPPPATPAGPAQPPS</sequence>
<organism evidence="4 5">
    <name type="scientific">Niveispirillum lacus</name>
    <dbReference type="NCBI Taxonomy" id="1981099"/>
    <lineage>
        <taxon>Bacteria</taxon>
        <taxon>Pseudomonadati</taxon>
        <taxon>Pseudomonadota</taxon>
        <taxon>Alphaproteobacteria</taxon>
        <taxon>Rhodospirillales</taxon>
        <taxon>Azospirillaceae</taxon>
        <taxon>Niveispirillum</taxon>
    </lineage>
</organism>
<dbReference type="EMBL" id="NOXU01000031">
    <property type="protein sequence ID" value="OYQ32874.1"/>
    <property type="molecule type" value="Genomic_DNA"/>
</dbReference>
<feature type="region of interest" description="Disordered" evidence="2">
    <location>
        <begin position="138"/>
        <end position="185"/>
    </location>
</feature>
<gene>
    <name evidence="4" type="ORF">CHU95_19250</name>
</gene>
<feature type="signal peptide" evidence="3">
    <location>
        <begin position="1"/>
        <end position="27"/>
    </location>
</feature>
<dbReference type="Gene3D" id="1.25.40.10">
    <property type="entry name" value="Tetratricopeptide repeat domain"/>
    <property type="match status" value="2"/>
</dbReference>
<dbReference type="InterPro" id="IPR011990">
    <property type="entry name" value="TPR-like_helical_dom_sf"/>
</dbReference>
<feature type="compositionally biased region" description="Low complexity" evidence="2">
    <location>
        <begin position="140"/>
        <end position="177"/>
    </location>
</feature>
<dbReference type="PANTHER" id="PTHR48125">
    <property type="entry name" value="LP07818P1"/>
    <property type="match status" value="1"/>
</dbReference>
<feature type="region of interest" description="Disordered" evidence="2">
    <location>
        <begin position="203"/>
        <end position="261"/>
    </location>
</feature>
<evidence type="ECO:0008006" key="6">
    <source>
        <dbReference type="Google" id="ProtNLM"/>
    </source>
</evidence>
<dbReference type="RefSeq" id="WP_094457908.1">
    <property type="nucleotide sequence ID" value="NZ_NOXU01000031.1"/>
</dbReference>
<reference evidence="4 5" key="1">
    <citation type="submission" date="2017-07" db="EMBL/GenBank/DDBJ databases">
        <title>Niveispirillum cyanobacteriorum sp. nov., isolated from cyanobacterial aggregates in a eutrophic lake.</title>
        <authorList>
            <person name="Cai H."/>
        </authorList>
    </citation>
    <scope>NUCLEOTIDE SEQUENCE [LARGE SCALE GENOMIC DNA]</scope>
    <source>
        <strain evidence="5">TH1-14</strain>
    </source>
</reference>
<evidence type="ECO:0000256" key="3">
    <source>
        <dbReference type="SAM" id="SignalP"/>
    </source>
</evidence>
<dbReference type="OrthoDB" id="7431909at2"/>
<dbReference type="PROSITE" id="PS50005">
    <property type="entry name" value="TPR"/>
    <property type="match status" value="1"/>
</dbReference>
<proteinExistence type="predicted"/>
<feature type="region of interest" description="Disordered" evidence="2">
    <location>
        <begin position="1054"/>
        <end position="1075"/>
    </location>
</feature>
<keyword evidence="1" id="KW-0802">TPR repeat</keyword>
<dbReference type="InterPro" id="IPR019734">
    <property type="entry name" value="TPR_rpt"/>
</dbReference>
<dbReference type="PANTHER" id="PTHR48125:SF10">
    <property type="entry name" value="OS12G0136300 PROTEIN"/>
    <property type="match status" value="1"/>
</dbReference>
<feature type="compositionally biased region" description="Pro residues" evidence="2">
    <location>
        <begin position="1061"/>
        <end position="1075"/>
    </location>
</feature>
<keyword evidence="5" id="KW-1185">Reference proteome</keyword>
<feature type="compositionally biased region" description="Low complexity" evidence="2">
    <location>
        <begin position="203"/>
        <end position="221"/>
    </location>
</feature>
<dbReference type="Proteomes" id="UP000216998">
    <property type="component" value="Unassembled WGS sequence"/>
</dbReference>
<comment type="caution">
    <text evidence="4">The sequence shown here is derived from an EMBL/GenBank/DDBJ whole genome shotgun (WGS) entry which is preliminary data.</text>
</comment>
<evidence type="ECO:0000313" key="5">
    <source>
        <dbReference type="Proteomes" id="UP000216998"/>
    </source>
</evidence>
<evidence type="ECO:0000313" key="4">
    <source>
        <dbReference type="EMBL" id="OYQ32874.1"/>
    </source>
</evidence>
<feature type="compositionally biased region" description="Pro residues" evidence="2">
    <location>
        <begin position="249"/>
        <end position="261"/>
    </location>
</feature>
<evidence type="ECO:0000256" key="2">
    <source>
        <dbReference type="SAM" id="MobiDB-lite"/>
    </source>
</evidence>
<dbReference type="SUPFAM" id="SSF48452">
    <property type="entry name" value="TPR-like"/>
    <property type="match status" value="1"/>
</dbReference>
<feature type="repeat" description="TPR" evidence="1">
    <location>
        <begin position="751"/>
        <end position="784"/>
    </location>
</feature>
<feature type="compositionally biased region" description="Pro residues" evidence="2">
    <location>
        <begin position="222"/>
        <end position="239"/>
    </location>
</feature>
<name>A0A255YW07_9PROT</name>
<evidence type="ECO:0000256" key="1">
    <source>
        <dbReference type="PROSITE-ProRule" id="PRU00339"/>
    </source>
</evidence>
<protein>
    <recommendedName>
        <fullName evidence="6">Tetratricopeptide repeat-like domain-containing protein</fullName>
    </recommendedName>
</protein>
<feature type="chain" id="PRO_5013282106" description="Tetratricopeptide repeat-like domain-containing protein" evidence="3">
    <location>
        <begin position="28"/>
        <end position="1075"/>
    </location>
</feature>
<accession>A0A255YW07</accession>
<dbReference type="AlphaFoldDB" id="A0A255YW07"/>
<keyword evidence="3" id="KW-0732">Signal</keyword>